<dbReference type="PANTHER" id="PTHR47349:SF1">
    <property type="entry name" value="AER328WP"/>
    <property type="match status" value="1"/>
</dbReference>
<accession>A0A1E4T1V5</accession>
<evidence type="ECO:0000259" key="1">
    <source>
        <dbReference type="Pfam" id="PF26147"/>
    </source>
</evidence>
<reference evidence="3" key="1">
    <citation type="submission" date="2016-04" db="EMBL/GenBank/DDBJ databases">
        <title>Comparative genomics of biotechnologically important yeasts.</title>
        <authorList>
            <consortium name="DOE Joint Genome Institute"/>
            <person name="Riley R."/>
            <person name="Haridas S."/>
            <person name="Wolfe K.H."/>
            <person name="Lopes M.R."/>
            <person name="Hittinger C.T."/>
            <person name="Goker M."/>
            <person name="Salamov A."/>
            <person name="Wisecaver J."/>
            <person name="Long T.M."/>
            <person name="Aerts A.L."/>
            <person name="Barry K."/>
            <person name="Choi C."/>
            <person name="Clum A."/>
            <person name="Coughlan A.Y."/>
            <person name="Deshpande S."/>
            <person name="Douglass A.P."/>
            <person name="Hanson S.J."/>
            <person name="Klenk H.-P."/>
            <person name="Labutti K."/>
            <person name="Lapidus A."/>
            <person name="Lindquist E."/>
            <person name="Lipzen A."/>
            <person name="Meier-Kolthoff J.P."/>
            <person name="Ohm R.A."/>
            <person name="Otillar R.P."/>
            <person name="Pangilinan J."/>
            <person name="Peng Y."/>
            <person name="Rokas A."/>
            <person name="Rosa C.A."/>
            <person name="Scheuner C."/>
            <person name="Sibirny A.A."/>
            <person name="Slot J.C."/>
            <person name="Stielow J.B."/>
            <person name="Sun H."/>
            <person name="Kurtzman C.P."/>
            <person name="Blackwell M."/>
            <person name="Grigoriev I.V."/>
            <person name="Jeffries T.W."/>
        </authorList>
    </citation>
    <scope>NUCLEOTIDE SEQUENCE [LARGE SCALE GENOMIC DNA]</scope>
    <source>
        <strain evidence="3">NRRL YB-2248</strain>
    </source>
</reference>
<protein>
    <recommendedName>
        <fullName evidence="1">YMC020W-like alpha/beta hydrolase domain-containing protein</fullName>
    </recommendedName>
</protein>
<evidence type="ECO:0000313" key="2">
    <source>
        <dbReference type="EMBL" id="ODV85735.1"/>
    </source>
</evidence>
<gene>
    <name evidence="2" type="ORF">CANARDRAFT_198326</name>
</gene>
<dbReference type="Pfam" id="PF26147">
    <property type="entry name" value="AB_HYDROLASE_YMC0-YMC35"/>
    <property type="match status" value="1"/>
</dbReference>
<dbReference type="Proteomes" id="UP000094801">
    <property type="component" value="Unassembled WGS sequence"/>
</dbReference>
<dbReference type="InterPro" id="IPR058933">
    <property type="entry name" value="YMC020W-like_ab_hydrolase"/>
</dbReference>
<keyword evidence="3" id="KW-1185">Reference proteome</keyword>
<dbReference type="PANTHER" id="PTHR47349">
    <property type="entry name" value="CHROMOSOME 8, WHOLE GENOME SHOTGUN SEQUENCE"/>
    <property type="match status" value="1"/>
</dbReference>
<sequence>MKKKAVVIGIHGFYPIKMVRTLIGEATGSSTKFVDETVKSLTQWGIDSNIELDIETIALEGEGTIFEKVNMMLTLLENSIETLNKCDYLFVSSHSLGVPVAIHVLSRLISAGHLDKVKKIGLLSMAGICLGPFSGLDSKLTVRQYSKRENDVLLELFDFQDPDSSQSKELIRHMRVLLRKNVKMTFVGAIDDQLVPLYSSLCAQVNHPNIFRSVYIDKKSKQPEFLIELLKTLMMIKNLGFNDCELLVELSTFLRGSTTNGSHCKVFNDPDVYNTAIYNTLETHNLTGGQNLVLKEVNFKELSINPYHLPWCLRGFLHEVLKVKHINTTELLLRLFDDFSQWEPNTKQYKELKYCIEVLDSSNLDDLGV</sequence>
<dbReference type="AlphaFoldDB" id="A0A1E4T1V5"/>
<organism evidence="2 3">
    <name type="scientific">[Candida] arabinofermentans NRRL YB-2248</name>
    <dbReference type="NCBI Taxonomy" id="983967"/>
    <lineage>
        <taxon>Eukaryota</taxon>
        <taxon>Fungi</taxon>
        <taxon>Dikarya</taxon>
        <taxon>Ascomycota</taxon>
        <taxon>Saccharomycotina</taxon>
        <taxon>Pichiomycetes</taxon>
        <taxon>Pichiales</taxon>
        <taxon>Pichiaceae</taxon>
        <taxon>Ogataea</taxon>
        <taxon>Ogataea/Candida clade</taxon>
    </lineage>
</organism>
<feature type="domain" description="YMC020W-like alpha/beta hydrolase" evidence="1">
    <location>
        <begin position="3"/>
        <end position="319"/>
    </location>
</feature>
<dbReference type="OrthoDB" id="5598028at2759"/>
<dbReference type="EMBL" id="KV453851">
    <property type="protein sequence ID" value="ODV85735.1"/>
    <property type="molecule type" value="Genomic_DNA"/>
</dbReference>
<dbReference type="InterPro" id="IPR058934">
    <property type="entry name" value="YMC020W-like"/>
</dbReference>
<proteinExistence type="predicted"/>
<name>A0A1E4T1V5_9ASCO</name>
<evidence type="ECO:0000313" key="3">
    <source>
        <dbReference type="Proteomes" id="UP000094801"/>
    </source>
</evidence>
<dbReference type="SUPFAM" id="SSF53474">
    <property type="entry name" value="alpha/beta-Hydrolases"/>
    <property type="match status" value="1"/>
</dbReference>
<dbReference type="InterPro" id="IPR029058">
    <property type="entry name" value="AB_hydrolase_fold"/>
</dbReference>